<feature type="region of interest" description="Disordered" evidence="9">
    <location>
        <begin position="31"/>
        <end position="62"/>
    </location>
</feature>
<evidence type="ECO:0000259" key="11">
    <source>
        <dbReference type="Pfam" id="PF07885"/>
    </source>
</evidence>
<feature type="transmembrane region" description="Helical" evidence="10">
    <location>
        <begin position="409"/>
        <end position="426"/>
    </location>
</feature>
<accession>A0A9P8HW27</accession>
<comment type="similarity">
    <text evidence="8">Belongs to the two pore domain potassium channel (TC 1.A.1.8) family.</text>
</comment>
<dbReference type="PANTHER" id="PTHR11003:SF342">
    <property type="entry name" value="OUTWARD-RECTIFIER POTASSIUM CHANNEL TOK1"/>
    <property type="match status" value="1"/>
</dbReference>
<evidence type="ECO:0000256" key="7">
    <source>
        <dbReference type="ARBA" id="ARBA00023303"/>
    </source>
</evidence>
<dbReference type="EMBL" id="JAGHQL010000184">
    <property type="protein sequence ID" value="KAH0536720.1"/>
    <property type="molecule type" value="Genomic_DNA"/>
</dbReference>
<feature type="transmembrane region" description="Helical" evidence="10">
    <location>
        <begin position="70"/>
        <end position="97"/>
    </location>
</feature>
<evidence type="ECO:0000256" key="4">
    <source>
        <dbReference type="ARBA" id="ARBA00022989"/>
    </source>
</evidence>
<dbReference type="FunFam" id="1.10.287.70:FF:000182">
    <property type="entry name" value="Outward-rectifier potassium channel TOK1"/>
    <property type="match status" value="1"/>
</dbReference>
<comment type="caution">
    <text evidence="12">The sequence shown here is derived from an EMBL/GenBank/DDBJ whole genome shotgun (WGS) entry which is preliminary data.</text>
</comment>
<keyword evidence="2 8" id="KW-0813">Transport</keyword>
<keyword evidence="4 10" id="KW-1133">Transmembrane helix</keyword>
<feature type="transmembrane region" description="Helical" evidence="10">
    <location>
        <begin position="118"/>
        <end position="137"/>
    </location>
</feature>
<evidence type="ECO:0000256" key="8">
    <source>
        <dbReference type="RuleBase" id="RU003857"/>
    </source>
</evidence>
<feature type="compositionally biased region" description="Basic and acidic residues" evidence="9">
    <location>
        <begin position="608"/>
        <end position="625"/>
    </location>
</feature>
<feature type="domain" description="Potassium channel" evidence="11">
    <location>
        <begin position="158"/>
        <end position="230"/>
    </location>
</feature>
<dbReference type="AlphaFoldDB" id="A0A9P8HW27"/>
<gene>
    <name evidence="12" type="ORF">FGG08_006428</name>
</gene>
<feature type="region of interest" description="Disordered" evidence="9">
    <location>
        <begin position="605"/>
        <end position="637"/>
    </location>
</feature>
<dbReference type="GO" id="GO:0005886">
    <property type="term" value="C:plasma membrane"/>
    <property type="evidence" value="ECO:0007669"/>
    <property type="project" value="TreeGrafter"/>
</dbReference>
<feature type="domain" description="Potassium channel" evidence="11">
    <location>
        <begin position="359"/>
        <end position="432"/>
    </location>
</feature>
<keyword evidence="7 8" id="KW-0407">Ion channel</keyword>
<feature type="transmembrane region" description="Helical" evidence="10">
    <location>
        <begin position="183"/>
        <end position="201"/>
    </location>
</feature>
<dbReference type="FunFam" id="1.10.287.70:FF:000170">
    <property type="entry name" value="Outward-rectifier potassium channel TOK1"/>
    <property type="match status" value="1"/>
</dbReference>
<evidence type="ECO:0000313" key="12">
    <source>
        <dbReference type="EMBL" id="KAH0536720.1"/>
    </source>
</evidence>
<evidence type="ECO:0000256" key="3">
    <source>
        <dbReference type="ARBA" id="ARBA00022692"/>
    </source>
</evidence>
<dbReference type="OrthoDB" id="297496at2759"/>
<feature type="transmembrane region" description="Helical" evidence="10">
    <location>
        <begin position="380"/>
        <end position="397"/>
    </location>
</feature>
<keyword evidence="5 8" id="KW-0406">Ion transport</keyword>
<organism evidence="12 13">
    <name type="scientific">Glutinoglossum americanum</name>
    <dbReference type="NCBI Taxonomy" id="1670608"/>
    <lineage>
        <taxon>Eukaryota</taxon>
        <taxon>Fungi</taxon>
        <taxon>Dikarya</taxon>
        <taxon>Ascomycota</taxon>
        <taxon>Pezizomycotina</taxon>
        <taxon>Geoglossomycetes</taxon>
        <taxon>Geoglossales</taxon>
        <taxon>Geoglossaceae</taxon>
        <taxon>Glutinoglossum</taxon>
    </lineage>
</organism>
<dbReference type="InterPro" id="IPR003280">
    <property type="entry name" value="2pore_dom_K_chnl"/>
</dbReference>
<feature type="transmembrane region" description="Helical" evidence="10">
    <location>
        <begin position="347"/>
        <end position="368"/>
    </location>
</feature>
<reference evidence="12" key="1">
    <citation type="submission" date="2021-03" db="EMBL/GenBank/DDBJ databases">
        <title>Comparative genomics and phylogenomic investigation of the class Geoglossomycetes provide insights into ecological specialization and systematics.</title>
        <authorList>
            <person name="Melie T."/>
            <person name="Pirro S."/>
            <person name="Miller A.N."/>
            <person name="Quandt A."/>
        </authorList>
    </citation>
    <scope>NUCLEOTIDE SEQUENCE</scope>
    <source>
        <strain evidence="12">GBOQ0MN5Z8</strain>
    </source>
</reference>
<evidence type="ECO:0000256" key="2">
    <source>
        <dbReference type="ARBA" id="ARBA00022448"/>
    </source>
</evidence>
<evidence type="ECO:0000313" key="13">
    <source>
        <dbReference type="Proteomes" id="UP000698800"/>
    </source>
</evidence>
<keyword evidence="3 8" id="KW-0812">Transmembrane</keyword>
<evidence type="ECO:0000256" key="5">
    <source>
        <dbReference type="ARBA" id="ARBA00023065"/>
    </source>
</evidence>
<comment type="subcellular location">
    <subcellularLocation>
        <location evidence="1">Membrane</location>
        <topology evidence="1">Multi-pass membrane protein</topology>
    </subcellularLocation>
</comment>
<feature type="transmembrane region" description="Helical" evidence="10">
    <location>
        <begin position="207"/>
        <end position="226"/>
    </location>
</feature>
<dbReference type="PANTHER" id="PTHR11003">
    <property type="entry name" value="POTASSIUM CHANNEL, SUBFAMILY K"/>
    <property type="match status" value="1"/>
</dbReference>
<dbReference type="GO" id="GO:0022841">
    <property type="term" value="F:potassium ion leak channel activity"/>
    <property type="evidence" value="ECO:0007669"/>
    <property type="project" value="TreeGrafter"/>
</dbReference>
<evidence type="ECO:0000256" key="6">
    <source>
        <dbReference type="ARBA" id="ARBA00023136"/>
    </source>
</evidence>
<keyword evidence="6 10" id="KW-0472">Membrane</keyword>
<dbReference type="Pfam" id="PF07885">
    <property type="entry name" value="Ion_trans_2"/>
    <property type="match status" value="2"/>
</dbReference>
<evidence type="ECO:0000256" key="1">
    <source>
        <dbReference type="ARBA" id="ARBA00004141"/>
    </source>
</evidence>
<protein>
    <recommendedName>
        <fullName evidence="11">Potassium channel domain-containing protein</fullName>
    </recommendedName>
</protein>
<evidence type="ECO:0000256" key="10">
    <source>
        <dbReference type="SAM" id="Phobius"/>
    </source>
</evidence>
<dbReference type="GO" id="GO:0015271">
    <property type="term" value="F:outward rectifier potassium channel activity"/>
    <property type="evidence" value="ECO:0007669"/>
    <property type="project" value="TreeGrafter"/>
</dbReference>
<evidence type="ECO:0000256" key="9">
    <source>
        <dbReference type="SAM" id="MobiDB-lite"/>
    </source>
</evidence>
<dbReference type="GO" id="GO:0030322">
    <property type="term" value="P:stabilization of membrane potential"/>
    <property type="evidence" value="ECO:0007669"/>
    <property type="project" value="TreeGrafter"/>
</dbReference>
<dbReference type="Gene3D" id="1.10.287.70">
    <property type="match status" value="2"/>
</dbReference>
<dbReference type="Proteomes" id="UP000698800">
    <property type="component" value="Unassembled WGS sequence"/>
</dbReference>
<name>A0A9P8HW27_9PEZI</name>
<proteinExistence type="inferred from homology"/>
<sequence>MRKPEVNSLSPSLISRFHGKGITRGITMNFPNGASIAPGPDSNSAGSLGQEHKSWKSRLRPEEDDEPQDWWFASIAIPLLAATIGPLANLLSIAALVTPWRNKFPDGSERHDNESKGFPDPHCSMVLMINMLGYFLGHYPQHFTLTDHQRTLMLQTMMFFIWLGGGAAVFARVCHWSYVDSIYFCDVTILTVGFGDLFPINDTGRGLVFPFSVGGIVILGLVVNSIRQFTLDLSKDKVIKRHVEKTRIRTIGRAATASLEIRERRSSVGPFNSRVAGDTVLQKRRITFQGSEKLPRPGSLKKRLTNGVLSVTRVRSKKPKIVLLKAERDRFNAMREIQRSTKVFKRWYNLCISVFAFGLLWCVGAIVFWKAEHREQNMTYFKALYFCYVSLLTIGYGDLSPKSNAGKPFFLVWSLIAVPTMTILISDMGQTVIASFQRGTFHLADWTVLPKAGLWPNFLRKNPWLLLWIQRKIEQKAAEKRVAEGFQTGIEDVDGVAPRTLEELAQDETGVEDLPRDLALAIRRVASHLRVTPPQRYSYEEWAQYTRLIRFSSMSLKEVEEDEEEEGLINWDWMGEDSPMLSESTETEWLLDRLCESLTRYMKSQTQRAHDRGSRAVADGEDKGCDGIGPVDRSEAD</sequence>
<feature type="transmembrane region" description="Helical" evidence="10">
    <location>
        <begin position="152"/>
        <end position="171"/>
    </location>
</feature>
<dbReference type="SUPFAM" id="SSF81324">
    <property type="entry name" value="Voltage-gated potassium channels"/>
    <property type="match status" value="2"/>
</dbReference>
<dbReference type="PRINTS" id="PR01333">
    <property type="entry name" value="2POREKCHANEL"/>
</dbReference>
<keyword evidence="13" id="KW-1185">Reference proteome</keyword>
<dbReference type="InterPro" id="IPR013099">
    <property type="entry name" value="K_chnl_dom"/>
</dbReference>